<dbReference type="Proteomes" id="UP001153076">
    <property type="component" value="Unassembled WGS sequence"/>
</dbReference>
<keyword evidence="2" id="KW-1185">Reference proteome</keyword>
<sequence length="321" mass="36743">MLLNEAERLAPCTGKRFERWSQPSLSFVRAPLNRGCGCMVTEFSKAGSERRRYQRKVQGSAHRKTARRESFIWRQRRATHPPRPFPEDYHVLCPCFSLPGAKGVAADFELPEMVQATFYAMLLNEVVELGVVHGFMAEGLKSAPVGLSPRPLISDYHGLCPRFDLWVAMRYARDSNTLEMVQIIFYVMVIDDAAELGLSRRLTIDCAAEYVRDNLRRSVRETSSLRPDLLLLYFTASYLEFDHIMAMQFAHAAHIPEMVQAIFYVMVINGAEKLRLIRREIGESLMLDLRKLRWEIIEVWLLSIKDKLKDAQVSSPSGDGV</sequence>
<evidence type="ECO:0000313" key="2">
    <source>
        <dbReference type="Proteomes" id="UP001153076"/>
    </source>
</evidence>
<accession>A0A9Q1JTP1</accession>
<dbReference type="EMBL" id="JAKOGI010000733">
    <property type="protein sequence ID" value="KAJ8431006.1"/>
    <property type="molecule type" value="Genomic_DNA"/>
</dbReference>
<name>A0A9Q1JTP1_9CARY</name>
<reference evidence="1" key="1">
    <citation type="submission" date="2022-04" db="EMBL/GenBank/DDBJ databases">
        <title>Carnegiea gigantea Genome sequencing and assembly v2.</title>
        <authorList>
            <person name="Copetti D."/>
            <person name="Sanderson M.J."/>
            <person name="Burquez A."/>
            <person name="Wojciechowski M.F."/>
        </authorList>
    </citation>
    <scope>NUCLEOTIDE SEQUENCE</scope>
    <source>
        <strain evidence="1">SGP5-SGP5p</strain>
        <tissue evidence="1">Aerial part</tissue>
    </source>
</reference>
<proteinExistence type="predicted"/>
<dbReference type="AlphaFoldDB" id="A0A9Q1JTP1"/>
<evidence type="ECO:0000313" key="1">
    <source>
        <dbReference type="EMBL" id="KAJ8431006.1"/>
    </source>
</evidence>
<gene>
    <name evidence="1" type="ORF">Cgig2_025688</name>
</gene>
<comment type="caution">
    <text evidence="1">The sequence shown here is derived from an EMBL/GenBank/DDBJ whole genome shotgun (WGS) entry which is preliminary data.</text>
</comment>
<organism evidence="1 2">
    <name type="scientific">Carnegiea gigantea</name>
    <dbReference type="NCBI Taxonomy" id="171969"/>
    <lineage>
        <taxon>Eukaryota</taxon>
        <taxon>Viridiplantae</taxon>
        <taxon>Streptophyta</taxon>
        <taxon>Embryophyta</taxon>
        <taxon>Tracheophyta</taxon>
        <taxon>Spermatophyta</taxon>
        <taxon>Magnoliopsida</taxon>
        <taxon>eudicotyledons</taxon>
        <taxon>Gunneridae</taxon>
        <taxon>Pentapetalae</taxon>
        <taxon>Caryophyllales</taxon>
        <taxon>Cactineae</taxon>
        <taxon>Cactaceae</taxon>
        <taxon>Cactoideae</taxon>
        <taxon>Echinocereeae</taxon>
        <taxon>Carnegiea</taxon>
    </lineage>
</organism>
<protein>
    <submittedName>
        <fullName evidence="1">Uncharacterized protein</fullName>
    </submittedName>
</protein>